<reference evidence="2 3" key="1">
    <citation type="submission" date="2018-03" db="EMBL/GenBank/DDBJ databases">
        <title>Actinopolyspora mortivallis from Sahara, screening for active biomolecules.</title>
        <authorList>
            <person name="Selama O."/>
            <person name="Wellington E.M.H."/>
            <person name="Hacene H."/>
        </authorList>
    </citation>
    <scope>NUCLEOTIDE SEQUENCE [LARGE SCALE GENOMIC DNA]</scope>
    <source>
        <strain evidence="2 3">M5A</strain>
    </source>
</reference>
<dbReference type="InParanoid" id="A0A2T0GT22"/>
<evidence type="ECO:0000256" key="1">
    <source>
        <dbReference type="SAM" id="MobiDB-lite"/>
    </source>
</evidence>
<dbReference type="EMBL" id="PVSR01000037">
    <property type="protein sequence ID" value="PRW62268.1"/>
    <property type="molecule type" value="Genomic_DNA"/>
</dbReference>
<protein>
    <submittedName>
        <fullName evidence="2">Sporulation protein</fullName>
    </submittedName>
</protein>
<dbReference type="RefSeq" id="WP_106114845.1">
    <property type="nucleotide sequence ID" value="NZ_PVSR01000037.1"/>
</dbReference>
<feature type="region of interest" description="Disordered" evidence="1">
    <location>
        <begin position="259"/>
        <end position="282"/>
    </location>
</feature>
<proteinExistence type="predicted"/>
<dbReference type="Proteomes" id="UP000239352">
    <property type="component" value="Unassembled WGS sequence"/>
</dbReference>
<dbReference type="PANTHER" id="PTHR40053">
    <property type="entry name" value="SPORULATION-CONTROL PROTEIN SPO0M"/>
    <property type="match status" value="1"/>
</dbReference>
<keyword evidence="3" id="KW-1185">Reference proteome</keyword>
<dbReference type="InterPro" id="IPR009776">
    <property type="entry name" value="Spore_0_M"/>
</dbReference>
<dbReference type="STRING" id="1050202.GCA_000384035_00014"/>
<accession>A0A2T0GT22</accession>
<dbReference type="AlphaFoldDB" id="A0A2T0GT22"/>
<name>A0A2T0GT22_ACTMO</name>
<evidence type="ECO:0000313" key="2">
    <source>
        <dbReference type="EMBL" id="PRW62268.1"/>
    </source>
</evidence>
<comment type="caution">
    <text evidence="2">The sequence shown here is derived from an EMBL/GenBank/DDBJ whole genome shotgun (WGS) entry which is preliminary data.</text>
</comment>
<evidence type="ECO:0000313" key="3">
    <source>
        <dbReference type="Proteomes" id="UP000239352"/>
    </source>
</evidence>
<sequence>MFKRMLQAVGIGGPSVDTVLHEGPCSPGGRVAGEVRIGGASGPTQIQRIDLVLVAQVETADDQQGTMEFQRLTVAGEFGLEAEQYTNIPFELPLPWETPITALGGQPLPGMRVGVRTEVAVAKAVDTGDMDPLHVEPLPSQQAVLQALFASGAQLKSADVEHGRIEGIAQEFPFYQEIEFFAPPQYTGRINEVELTFVARPDSVDVVLEADRRGGLFRSGGDVLGRIHRSHEEALETDWHAEIANWLEAVAQSGGFFGGPGVPGGHGGHKSEHEHSGGSGVGGMVAAGAAGVAAGVVGGMMLDEVFEGDEEDEEDDGGDEE</sequence>
<dbReference type="Pfam" id="PF07070">
    <property type="entry name" value="Spo0M"/>
    <property type="match status" value="1"/>
</dbReference>
<gene>
    <name evidence="2" type="ORF">CEP50_16370</name>
</gene>
<organism evidence="2 3">
    <name type="scientific">Actinopolyspora mortivallis</name>
    <dbReference type="NCBI Taxonomy" id="33906"/>
    <lineage>
        <taxon>Bacteria</taxon>
        <taxon>Bacillati</taxon>
        <taxon>Actinomycetota</taxon>
        <taxon>Actinomycetes</taxon>
        <taxon>Actinopolysporales</taxon>
        <taxon>Actinopolysporaceae</taxon>
        <taxon>Actinopolyspora</taxon>
    </lineage>
</organism>
<dbReference type="PANTHER" id="PTHR40053:SF1">
    <property type="entry name" value="SPORULATION-CONTROL PROTEIN SPO0M"/>
    <property type="match status" value="1"/>
</dbReference>